<proteinExistence type="predicted"/>
<keyword evidence="2" id="KW-1185">Reference proteome</keyword>
<dbReference type="EMBL" id="QWVS01000028">
    <property type="protein sequence ID" value="RID84101.1"/>
    <property type="molecule type" value="Genomic_DNA"/>
</dbReference>
<dbReference type="AlphaFoldDB" id="A0A398B3E2"/>
<evidence type="ECO:0000313" key="2">
    <source>
        <dbReference type="Proteomes" id="UP000266016"/>
    </source>
</evidence>
<protein>
    <submittedName>
        <fullName evidence="1">Branched-chain amino acid aminotransferase</fullName>
    </submittedName>
</protein>
<dbReference type="RefSeq" id="WP_119117953.1">
    <property type="nucleotide sequence ID" value="NZ_QWVS01000028.1"/>
</dbReference>
<reference evidence="1 2" key="1">
    <citation type="submission" date="2018-08" db="EMBL/GenBank/DDBJ databases">
        <title>Bacillus jemisoniae sp. nov., Bacillus chryseoplanitiae sp. nov., Bacillus resnikiae sp. nov., and Bacillus frankliniae sp. nov., isolated from Viking spacecraft and associated surfaces.</title>
        <authorList>
            <person name="Seuylemezian A."/>
            <person name="Vaishampayan P."/>
        </authorList>
    </citation>
    <scope>NUCLEOTIDE SEQUENCE [LARGE SCALE GENOMIC DNA]</scope>
    <source>
        <strain evidence="1 2">MA001</strain>
    </source>
</reference>
<gene>
    <name evidence="1" type="ORF">D1953_14765</name>
</gene>
<dbReference type="GO" id="GO:0008483">
    <property type="term" value="F:transaminase activity"/>
    <property type="evidence" value="ECO:0007669"/>
    <property type="project" value="UniProtKB-KW"/>
</dbReference>
<sequence length="195" mass="22880">MLRTQIEQYIKTFKGDQVALYKEEKEYVEKHQLLEGGMTIVEKDAEARFTDAYIERSDKEFENLIAVETSEFLHQPLTFLKTNKKEFIYLESKWFELIGVDAVSLEVDDLFGTYEALLGLKLQKKYDKAIRSYLQAELQGENAKFALMFSAEDGLWNFNFSLNDVKGFTEDMTIGEAYQFIYQFLFKLMEAIEEK</sequence>
<accession>A0A398B3E2</accession>
<comment type="caution">
    <text evidence="1">The sequence shown here is derived from an EMBL/GenBank/DDBJ whole genome shotgun (WGS) entry which is preliminary data.</text>
</comment>
<name>A0A398B3E2_9BACI</name>
<dbReference type="Proteomes" id="UP000266016">
    <property type="component" value="Unassembled WGS sequence"/>
</dbReference>
<evidence type="ECO:0000313" key="1">
    <source>
        <dbReference type="EMBL" id="RID84101.1"/>
    </source>
</evidence>
<organism evidence="1 2">
    <name type="scientific">Peribacillus asahii</name>
    <dbReference type="NCBI Taxonomy" id="228899"/>
    <lineage>
        <taxon>Bacteria</taxon>
        <taxon>Bacillati</taxon>
        <taxon>Bacillota</taxon>
        <taxon>Bacilli</taxon>
        <taxon>Bacillales</taxon>
        <taxon>Bacillaceae</taxon>
        <taxon>Peribacillus</taxon>
    </lineage>
</organism>
<keyword evidence="1" id="KW-0032">Aminotransferase</keyword>
<keyword evidence="1" id="KW-0808">Transferase</keyword>